<keyword evidence="2" id="KW-1185">Reference proteome</keyword>
<dbReference type="NCBIfam" id="TIGR03172">
    <property type="entry name" value="selenium cofactor biosynthesis protein YqeC"/>
    <property type="match status" value="1"/>
</dbReference>
<evidence type="ECO:0000313" key="1">
    <source>
        <dbReference type="EMBL" id="MBC8587185.1"/>
    </source>
</evidence>
<dbReference type="EMBL" id="JACRTG010000008">
    <property type="protein sequence ID" value="MBC8587185.1"/>
    <property type="molecule type" value="Genomic_DNA"/>
</dbReference>
<dbReference type="Proteomes" id="UP000601171">
    <property type="component" value="Unassembled WGS sequence"/>
</dbReference>
<gene>
    <name evidence="1" type="primary">yqeC</name>
    <name evidence="1" type="ORF">H8707_02875</name>
</gene>
<sequence>MDLEAMSKEYLIKKLNLNEKEVISFVGGGGKTTVIEMLAVELKNEGRTVLSTTSTAIFKPKKGYDAIFIGDMPYGYIPRKNSITVYGEYETDGKLKVSNISKIDDLINMDIFDYILIEADGSRGKPIKAPLSHEPVVSNLTTITVGMIGIDCLGQRICDIAHRQEIMADVLKTSIYHIIEYNDIVKLSIHKDGVFKGAKGRKILFLNKVDDSKLGVVEKIELELKDTAIEVVIGKSFLMNLPLKP</sequence>
<dbReference type="InterPro" id="IPR017587">
    <property type="entry name" value="YqeC"/>
</dbReference>
<evidence type="ECO:0000313" key="2">
    <source>
        <dbReference type="Proteomes" id="UP000601171"/>
    </source>
</evidence>
<organism evidence="1 2">
    <name type="scientific">Paratissierella segnis</name>
    <dbReference type="NCBI Taxonomy" id="2763679"/>
    <lineage>
        <taxon>Bacteria</taxon>
        <taxon>Bacillati</taxon>
        <taxon>Bacillota</taxon>
        <taxon>Tissierellia</taxon>
        <taxon>Tissierellales</taxon>
        <taxon>Tissierellaceae</taxon>
        <taxon>Paratissierella</taxon>
    </lineage>
</organism>
<comment type="caution">
    <text evidence="1">The sequence shown here is derived from an EMBL/GenBank/DDBJ whole genome shotgun (WGS) entry which is preliminary data.</text>
</comment>
<dbReference type="AlphaFoldDB" id="A0A926EVV5"/>
<reference evidence="1" key="1">
    <citation type="submission" date="2020-08" db="EMBL/GenBank/DDBJ databases">
        <title>Genome public.</title>
        <authorList>
            <person name="Liu C."/>
            <person name="Sun Q."/>
        </authorList>
    </citation>
    <scope>NUCLEOTIDE SEQUENCE</scope>
    <source>
        <strain evidence="1">BX21</strain>
    </source>
</reference>
<protein>
    <submittedName>
        <fullName evidence="1">Selenium-dependent hydroxylase accessory protein YqeC</fullName>
    </submittedName>
</protein>
<dbReference type="Pfam" id="PF19842">
    <property type="entry name" value="YqeC"/>
    <property type="match status" value="1"/>
</dbReference>
<name>A0A926EVV5_9FIRM</name>
<dbReference type="RefSeq" id="WP_262428657.1">
    <property type="nucleotide sequence ID" value="NZ_JACRTG010000008.1"/>
</dbReference>
<proteinExistence type="predicted"/>
<accession>A0A926EVV5</accession>